<comment type="function">
    <text evidence="3">Involved in the biosynthesis of the chorismate, which leads to the biosynthesis of aromatic amino acids. Catalyzes the reversible NADPH linked reduction of 3-dehydroshikimate (DHSA) to yield shikimate (SA).</text>
</comment>
<keyword evidence="3" id="KW-0521">NADP</keyword>
<accession>A0ABV3LL32</accession>
<feature type="binding site" evidence="3">
    <location>
        <position position="77"/>
    </location>
    <ligand>
        <name>shikimate</name>
        <dbReference type="ChEBI" id="CHEBI:36208"/>
    </ligand>
</feature>
<dbReference type="PANTHER" id="PTHR21089:SF1">
    <property type="entry name" value="BIFUNCTIONAL 3-DEHYDROQUINATE DEHYDRATASE_SHIKIMATE DEHYDROGENASE, CHLOROPLASTIC"/>
    <property type="match status" value="1"/>
</dbReference>
<dbReference type="SUPFAM" id="SSF51735">
    <property type="entry name" value="NAD(P)-binding Rossmann-fold domains"/>
    <property type="match status" value="1"/>
</dbReference>
<comment type="subunit">
    <text evidence="3">Homodimer.</text>
</comment>
<comment type="catalytic activity">
    <reaction evidence="3">
        <text>shikimate + NADP(+) = 3-dehydroshikimate + NADPH + H(+)</text>
        <dbReference type="Rhea" id="RHEA:17737"/>
        <dbReference type="ChEBI" id="CHEBI:15378"/>
        <dbReference type="ChEBI" id="CHEBI:16630"/>
        <dbReference type="ChEBI" id="CHEBI:36208"/>
        <dbReference type="ChEBI" id="CHEBI:57783"/>
        <dbReference type="ChEBI" id="CHEBI:58349"/>
        <dbReference type="EC" id="1.1.1.25"/>
    </reaction>
</comment>
<feature type="domain" description="Shikimate dehydrogenase substrate binding N-terminal" evidence="6">
    <location>
        <begin position="17"/>
        <end position="104"/>
    </location>
</feature>
<evidence type="ECO:0000259" key="6">
    <source>
        <dbReference type="Pfam" id="PF08501"/>
    </source>
</evidence>
<dbReference type="InterPro" id="IPR046346">
    <property type="entry name" value="Aminoacid_DH-like_N_sf"/>
</dbReference>
<comment type="similarity">
    <text evidence="3">Belongs to the shikimate dehydrogenase family.</text>
</comment>
<evidence type="ECO:0000313" key="9">
    <source>
        <dbReference type="Proteomes" id="UP001553715"/>
    </source>
</evidence>
<feature type="binding site" evidence="3">
    <location>
        <position position="93"/>
    </location>
    <ligand>
        <name>NADP(+)</name>
        <dbReference type="ChEBI" id="CHEBI:58349"/>
    </ligand>
</feature>
<dbReference type="InterPro" id="IPR022893">
    <property type="entry name" value="Shikimate_DH_fam"/>
</dbReference>
<feature type="binding site" evidence="3">
    <location>
        <position position="257"/>
    </location>
    <ligand>
        <name>NADP(+)</name>
        <dbReference type="ChEBI" id="CHEBI:58349"/>
    </ligand>
</feature>
<comment type="pathway">
    <text evidence="1 3">Metabolic intermediate biosynthesis; chorismate biosynthesis; chorismate from D-erythrose 4-phosphate and phosphoenolpyruvate: step 4/7.</text>
</comment>
<feature type="binding site" evidence="3">
    <location>
        <position position="236"/>
    </location>
    <ligand>
        <name>shikimate</name>
        <dbReference type="ChEBI" id="CHEBI:36208"/>
    </ligand>
</feature>
<feature type="domain" description="Saccharopine dehydrogenase NADP binding" evidence="5">
    <location>
        <begin position="137"/>
        <end position="209"/>
    </location>
</feature>
<dbReference type="HAMAP" id="MF_00222">
    <property type="entry name" value="Shikimate_DH_AroE"/>
    <property type="match status" value="1"/>
</dbReference>
<comment type="caution">
    <text evidence="8">The sequence shown here is derived from an EMBL/GenBank/DDBJ whole genome shotgun (WGS) entry which is preliminary data.</text>
</comment>
<dbReference type="NCBIfam" id="NF009201">
    <property type="entry name" value="PRK12549.1"/>
    <property type="match status" value="1"/>
</dbReference>
<evidence type="ECO:0000256" key="1">
    <source>
        <dbReference type="ARBA" id="ARBA00004871"/>
    </source>
</evidence>
<dbReference type="InterPro" id="IPR041121">
    <property type="entry name" value="SDH_C"/>
</dbReference>
<protein>
    <recommendedName>
        <fullName evidence="3">Shikimate dehydrogenase (NADP(+))</fullName>
        <shortName evidence="3">SDH</shortName>
        <ecNumber evidence="3">1.1.1.25</ecNumber>
    </recommendedName>
</protein>
<reference evidence="8 9" key="1">
    <citation type="submission" date="2024-06" db="EMBL/GenBank/DDBJ databases">
        <title>The Natural Products Discovery Center: Release of the First 8490 Sequenced Strains for Exploring Actinobacteria Biosynthetic Diversity.</title>
        <authorList>
            <person name="Kalkreuter E."/>
            <person name="Kautsar S.A."/>
            <person name="Yang D."/>
            <person name="Bader C.D."/>
            <person name="Teijaro C.N."/>
            <person name="Fluegel L."/>
            <person name="Davis C.M."/>
            <person name="Simpson J.R."/>
            <person name="Lauterbach L."/>
            <person name="Steele A.D."/>
            <person name="Gui C."/>
            <person name="Meng S."/>
            <person name="Li G."/>
            <person name="Viehrig K."/>
            <person name="Ye F."/>
            <person name="Su P."/>
            <person name="Kiefer A.F."/>
            <person name="Nichols A."/>
            <person name="Cepeda A.J."/>
            <person name="Yan W."/>
            <person name="Fan B."/>
            <person name="Jiang Y."/>
            <person name="Adhikari A."/>
            <person name="Zheng C.-J."/>
            <person name="Schuster L."/>
            <person name="Cowan T.M."/>
            <person name="Smanski M.J."/>
            <person name="Chevrette M.G."/>
            <person name="De Carvalho L.P.S."/>
            <person name="Shen B."/>
        </authorList>
    </citation>
    <scope>NUCLEOTIDE SEQUENCE [LARGE SCALE GENOMIC DNA]</scope>
    <source>
        <strain evidence="8 9">NPDC077434</strain>
    </source>
</reference>
<feature type="binding site" evidence="3">
    <location>
        <position position="234"/>
    </location>
    <ligand>
        <name>NADP(+)</name>
        <dbReference type="ChEBI" id="CHEBI:58349"/>
    </ligand>
</feature>
<feature type="active site" description="Proton acceptor" evidence="3">
    <location>
        <position position="81"/>
    </location>
</feature>
<dbReference type="EC" id="1.1.1.25" evidence="3"/>
<dbReference type="InterPro" id="IPR036291">
    <property type="entry name" value="NAD(P)-bd_dom_sf"/>
</dbReference>
<evidence type="ECO:0000313" key="8">
    <source>
        <dbReference type="EMBL" id="MEW1976481.1"/>
    </source>
</evidence>
<dbReference type="PANTHER" id="PTHR21089">
    <property type="entry name" value="SHIKIMATE DEHYDROGENASE"/>
    <property type="match status" value="1"/>
</dbReference>
<feature type="binding site" evidence="3">
    <location>
        <position position="264"/>
    </location>
    <ligand>
        <name>shikimate</name>
        <dbReference type="ChEBI" id="CHEBI:36208"/>
    </ligand>
</feature>
<feature type="domain" description="SDH C-terminal" evidence="7">
    <location>
        <begin position="257"/>
        <end position="283"/>
    </location>
</feature>
<keyword evidence="3" id="KW-0028">Amino-acid biosynthesis</keyword>
<evidence type="ECO:0000259" key="7">
    <source>
        <dbReference type="Pfam" id="PF18317"/>
    </source>
</evidence>
<evidence type="ECO:0000256" key="3">
    <source>
        <dbReference type="HAMAP-Rule" id="MF_00222"/>
    </source>
</evidence>
<dbReference type="Pfam" id="PF18317">
    <property type="entry name" value="SDH_C"/>
    <property type="match status" value="1"/>
</dbReference>
<evidence type="ECO:0000256" key="2">
    <source>
        <dbReference type="ARBA" id="ARBA00023141"/>
    </source>
</evidence>
<dbReference type="Gene3D" id="3.40.50.720">
    <property type="entry name" value="NAD(P)-binding Rossmann-like Domain"/>
    <property type="match status" value="1"/>
</dbReference>
<evidence type="ECO:0000256" key="4">
    <source>
        <dbReference type="SAM" id="MobiDB-lite"/>
    </source>
</evidence>
<dbReference type="NCBIfam" id="NF001319">
    <property type="entry name" value="PRK00258.3-3"/>
    <property type="match status" value="1"/>
</dbReference>
<keyword evidence="2 3" id="KW-0057">Aromatic amino acid biosynthesis</keyword>
<organism evidence="8 9">
    <name type="scientific">Microbacterium profundi</name>
    <dbReference type="NCBI Taxonomy" id="450380"/>
    <lineage>
        <taxon>Bacteria</taxon>
        <taxon>Bacillati</taxon>
        <taxon>Actinomycetota</taxon>
        <taxon>Actinomycetes</taxon>
        <taxon>Micrococcales</taxon>
        <taxon>Microbacteriaceae</taxon>
        <taxon>Microbacterium</taxon>
    </lineage>
</organism>
<dbReference type="RefSeq" id="WP_084595611.1">
    <property type="nucleotide sequence ID" value="NZ_JAJVKR010000002.1"/>
</dbReference>
<name>A0ABV3LL32_9MICO</name>
<keyword evidence="3 8" id="KW-0560">Oxidoreductase</keyword>
<dbReference type="Pfam" id="PF03435">
    <property type="entry name" value="Sacchrp_dh_NADP"/>
    <property type="match status" value="1"/>
</dbReference>
<feature type="binding site" evidence="3">
    <location>
        <position position="102"/>
    </location>
    <ligand>
        <name>shikimate</name>
        <dbReference type="ChEBI" id="CHEBI:36208"/>
    </ligand>
</feature>
<dbReference type="InterPro" id="IPR005097">
    <property type="entry name" value="Sacchrp_dh_NADP-bd"/>
</dbReference>
<dbReference type="Gene3D" id="3.40.50.10860">
    <property type="entry name" value="Leucine Dehydrogenase, chain A, domain 1"/>
    <property type="match status" value="1"/>
</dbReference>
<feature type="binding site" evidence="3">
    <location>
        <begin position="25"/>
        <end position="27"/>
    </location>
    <ligand>
        <name>shikimate</name>
        <dbReference type="ChEBI" id="CHEBI:36208"/>
    </ligand>
</feature>
<feature type="region of interest" description="Disordered" evidence="4">
    <location>
        <begin position="291"/>
        <end position="317"/>
    </location>
</feature>
<dbReference type="GO" id="GO:0004764">
    <property type="term" value="F:shikimate 3-dehydrogenase (NADP+) activity"/>
    <property type="evidence" value="ECO:0007669"/>
    <property type="project" value="UniProtKB-EC"/>
</dbReference>
<dbReference type="InterPro" id="IPR013708">
    <property type="entry name" value="Shikimate_DH-bd_N"/>
</dbReference>
<comment type="caution">
    <text evidence="3">Lacks conserved residue(s) required for the propagation of feature annotation.</text>
</comment>
<gene>
    <name evidence="3" type="primary">aroE</name>
    <name evidence="8" type="ORF">AB0301_15605</name>
</gene>
<keyword evidence="9" id="KW-1185">Reference proteome</keyword>
<dbReference type="CDD" id="cd01065">
    <property type="entry name" value="NAD_bind_Shikimate_DH"/>
    <property type="match status" value="1"/>
</dbReference>
<dbReference type="Proteomes" id="UP001553715">
    <property type="component" value="Unassembled WGS sequence"/>
</dbReference>
<dbReference type="EMBL" id="JBFBMH010000032">
    <property type="protein sequence ID" value="MEW1976481.1"/>
    <property type="molecule type" value="Genomic_DNA"/>
</dbReference>
<dbReference type="SUPFAM" id="SSF53223">
    <property type="entry name" value="Aminoacid dehydrogenase-like, N-terminal domain"/>
    <property type="match status" value="1"/>
</dbReference>
<proteinExistence type="inferred from homology"/>
<sequence length="317" mass="33341">MTLATALVRRPAVLIGLIGEGVTPSLTPPMHEFEGARHGMHYVYRTIDLAPEEGTTASLRTLLASARRLGFNGLNITHPVKQAIIPLLDGLSDSARAVGAVNTVVFTDAGAIGHNTDVTGFAAALKDAFGDERLRRVVLFGTGGAGSAVATALAQHPIAELVLIDQVRERADLLAGQVRELTTAEVRAADIDELPGLIADTDLIVNATPVGMAAHPGTPFESAMLPDGIRVADIVYRPADTALLQAARARGIRTMSGLGMAMHQAADAFEIFTGQRADRRAMLDDLDDLVAAEATTTPHPTSPDATPETAPERGENR</sequence>
<feature type="binding site" evidence="3">
    <location>
        <position position="117"/>
    </location>
    <ligand>
        <name>shikimate</name>
        <dbReference type="ChEBI" id="CHEBI:36208"/>
    </ligand>
</feature>
<dbReference type="Pfam" id="PF08501">
    <property type="entry name" value="Shikimate_dh_N"/>
    <property type="match status" value="1"/>
</dbReference>
<evidence type="ECO:0000259" key="5">
    <source>
        <dbReference type="Pfam" id="PF03435"/>
    </source>
</evidence>